<keyword evidence="1" id="KW-0238">DNA-binding</keyword>
<evidence type="ECO:0000313" key="3">
    <source>
        <dbReference type="EMBL" id="GEC19068.1"/>
    </source>
</evidence>
<feature type="domain" description="HTH cro/C1-type" evidence="2">
    <location>
        <begin position="7"/>
        <end position="61"/>
    </location>
</feature>
<dbReference type="Gene3D" id="1.10.260.40">
    <property type="entry name" value="lambda repressor-like DNA-binding domains"/>
    <property type="match status" value="1"/>
</dbReference>
<gene>
    <name evidence="3" type="ORF">PHY01_13510</name>
</gene>
<dbReference type="GO" id="GO:0003677">
    <property type="term" value="F:DNA binding"/>
    <property type="evidence" value="ECO:0007669"/>
    <property type="project" value="UniProtKB-KW"/>
</dbReference>
<dbReference type="SUPFAM" id="SSF47413">
    <property type="entry name" value="lambda repressor-like DNA-binding domains"/>
    <property type="match status" value="1"/>
</dbReference>
<dbReference type="InterPro" id="IPR001387">
    <property type="entry name" value="Cro/C1-type_HTH"/>
</dbReference>
<protein>
    <recommendedName>
        <fullName evidence="2">HTH cro/C1-type domain-containing protein</fullName>
    </recommendedName>
</protein>
<dbReference type="PANTHER" id="PTHR46558:SF11">
    <property type="entry name" value="HTH-TYPE TRANSCRIPTIONAL REGULATOR XRE"/>
    <property type="match status" value="1"/>
</dbReference>
<dbReference type="Pfam" id="PF01381">
    <property type="entry name" value="HTH_3"/>
    <property type="match status" value="1"/>
</dbReference>
<dbReference type="InterPro" id="IPR010982">
    <property type="entry name" value="Lambda_DNA-bd_dom_sf"/>
</dbReference>
<proteinExistence type="predicted"/>
<reference evidence="3 4" key="1">
    <citation type="submission" date="2019-06" db="EMBL/GenBank/DDBJ databases">
        <title>Whole genome shotgun sequence of Pseudonocardia hydrocarbonoxydans NBRC 14498.</title>
        <authorList>
            <person name="Hosoyama A."/>
            <person name="Uohara A."/>
            <person name="Ohji S."/>
            <person name="Ichikawa N."/>
        </authorList>
    </citation>
    <scope>NUCLEOTIDE SEQUENCE [LARGE SCALE GENOMIC DNA]</scope>
    <source>
        <strain evidence="3 4">NBRC 14498</strain>
    </source>
</reference>
<keyword evidence="4" id="KW-1185">Reference proteome</keyword>
<dbReference type="PANTHER" id="PTHR46558">
    <property type="entry name" value="TRACRIPTIONAL REGULATORY PROTEIN-RELATED-RELATED"/>
    <property type="match status" value="1"/>
</dbReference>
<dbReference type="Proteomes" id="UP000320338">
    <property type="component" value="Unassembled WGS sequence"/>
</dbReference>
<dbReference type="CDD" id="cd00093">
    <property type="entry name" value="HTH_XRE"/>
    <property type="match status" value="1"/>
</dbReference>
<dbReference type="EMBL" id="BJNG01000013">
    <property type="protein sequence ID" value="GEC19068.1"/>
    <property type="molecule type" value="Genomic_DNA"/>
</dbReference>
<dbReference type="SMART" id="SM00530">
    <property type="entry name" value="HTH_XRE"/>
    <property type="match status" value="1"/>
</dbReference>
<comment type="caution">
    <text evidence="3">The sequence shown here is derived from an EMBL/GenBank/DDBJ whole genome shotgun (WGS) entry which is preliminary data.</text>
</comment>
<evidence type="ECO:0000256" key="1">
    <source>
        <dbReference type="ARBA" id="ARBA00023125"/>
    </source>
</evidence>
<name>A0A4Y3WKN1_9PSEU</name>
<dbReference type="PROSITE" id="PS50943">
    <property type="entry name" value="HTH_CROC1"/>
    <property type="match status" value="1"/>
</dbReference>
<evidence type="ECO:0000313" key="4">
    <source>
        <dbReference type="Proteomes" id="UP000320338"/>
    </source>
</evidence>
<accession>A0A4Y3WKN1</accession>
<evidence type="ECO:0000259" key="2">
    <source>
        <dbReference type="PROSITE" id="PS50943"/>
    </source>
</evidence>
<sequence>MEMNEVIRHRRSELGMSQGDLAAKVGVDRRQIRRYEAGETQPTLSVAKTIARALGISIDELAGDETHRIDLTGDWWACWQSWKDGVEVLNPHEIRMSQRGDTVEFVAVTRGTPVEGGGYTWQGEMRVWDNEVLMGWYVANEGAIRSKGTVYFTLHQHGVNAVGRWVGLSYDGPIITGWGALAKTKDEVVALMDKLRSDEKASAS</sequence>
<dbReference type="AlphaFoldDB" id="A0A4Y3WKN1"/>
<organism evidence="3 4">
    <name type="scientific">Pseudonocardia hydrocarbonoxydans</name>
    <dbReference type="NCBI Taxonomy" id="76726"/>
    <lineage>
        <taxon>Bacteria</taxon>
        <taxon>Bacillati</taxon>
        <taxon>Actinomycetota</taxon>
        <taxon>Actinomycetes</taxon>
        <taxon>Pseudonocardiales</taxon>
        <taxon>Pseudonocardiaceae</taxon>
        <taxon>Pseudonocardia</taxon>
    </lineage>
</organism>